<organism evidence="7">
    <name type="scientific">Caenorhabditis remanei</name>
    <name type="common">Caenorhabditis vulgaris</name>
    <dbReference type="NCBI Taxonomy" id="31234"/>
    <lineage>
        <taxon>Eukaryota</taxon>
        <taxon>Metazoa</taxon>
        <taxon>Ecdysozoa</taxon>
        <taxon>Nematoda</taxon>
        <taxon>Chromadorea</taxon>
        <taxon>Rhabditida</taxon>
        <taxon>Rhabditina</taxon>
        <taxon>Rhabditomorpha</taxon>
        <taxon>Rhabditoidea</taxon>
        <taxon>Rhabditidae</taxon>
        <taxon>Peloderinae</taxon>
        <taxon>Caenorhabditis</taxon>
    </lineage>
</organism>
<evidence type="ECO:0000313" key="6">
    <source>
        <dbReference type="EMBL" id="EFP01047.1"/>
    </source>
</evidence>
<feature type="domain" description="LIM zinc-binding" evidence="5">
    <location>
        <begin position="98"/>
        <end position="158"/>
    </location>
</feature>
<evidence type="ECO:0000259" key="5">
    <source>
        <dbReference type="PROSITE" id="PS50023"/>
    </source>
</evidence>
<dbReference type="SUPFAM" id="SSF57716">
    <property type="entry name" value="Glucocorticoid receptor-like (DNA-binding domain)"/>
    <property type="match status" value="1"/>
</dbReference>
<evidence type="ECO:0000256" key="1">
    <source>
        <dbReference type="ARBA" id="ARBA00022723"/>
    </source>
</evidence>
<gene>
    <name evidence="6" type="ORF">CRE_20764</name>
</gene>
<keyword evidence="1 4" id="KW-0479">Metal-binding</keyword>
<proteinExistence type="predicted"/>
<dbReference type="PROSITE" id="PS00478">
    <property type="entry name" value="LIM_DOMAIN_1"/>
    <property type="match status" value="1"/>
</dbReference>
<dbReference type="Pfam" id="PF00412">
    <property type="entry name" value="LIM"/>
    <property type="match status" value="1"/>
</dbReference>
<keyword evidence="3 4" id="KW-0440">LIM domain</keyword>
<dbReference type="STRING" id="31234.E3MFF9"/>
<evidence type="ECO:0000313" key="7">
    <source>
        <dbReference type="Proteomes" id="UP000008281"/>
    </source>
</evidence>
<dbReference type="EMBL" id="DS268441">
    <property type="protein sequence ID" value="EFP01047.1"/>
    <property type="molecule type" value="Genomic_DNA"/>
</dbReference>
<keyword evidence="7" id="KW-1185">Reference proteome</keyword>
<protein>
    <recommendedName>
        <fullName evidence="5">LIM zinc-binding domain-containing protein</fullName>
    </recommendedName>
</protein>
<dbReference type="InParanoid" id="E3MFF9"/>
<evidence type="ECO:0000256" key="3">
    <source>
        <dbReference type="ARBA" id="ARBA00023038"/>
    </source>
</evidence>
<dbReference type="GO" id="GO:0046872">
    <property type="term" value="F:metal ion binding"/>
    <property type="evidence" value="ECO:0007669"/>
    <property type="project" value="UniProtKB-KW"/>
</dbReference>
<dbReference type="Proteomes" id="UP000008281">
    <property type="component" value="Unassembled WGS sequence"/>
</dbReference>
<dbReference type="OMA" id="PYNIHCK"/>
<dbReference type="HOGENOM" id="CLU_133444_0_0_1"/>
<accession>E3MFF9</accession>
<reference evidence="6" key="1">
    <citation type="submission" date="2007-07" db="EMBL/GenBank/DDBJ databases">
        <title>PCAP assembly of the Caenorhabditis remanei genome.</title>
        <authorList>
            <consortium name="The Caenorhabditis remanei Sequencing Consortium"/>
            <person name="Wilson R.K."/>
        </authorList>
    </citation>
    <scope>NUCLEOTIDE SEQUENCE [LARGE SCALE GENOMIC DNA]</scope>
    <source>
        <strain evidence="6">PB4641</strain>
    </source>
</reference>
<dbReference type="eggNOG" id="KOG1703">
    <property type="taxonomic scope" value="Eukaryota"/>
</dbReference>
<dbReference type="AlphaFoldDB" id="E3MFF9"/>
<evidence type="ECO:0000256" key="4">
    <source>
        <dbReference type="PROSITE-ProRule" id="PRU00125"/>
    </source>
</evidence>
<dbReference type="PROSITE" id="PS50023">
    <property type="entry name" value="LIM_DOMAIN_2"/>
    <property type="match status" value="1"/>
</dbReference>
<evidence type="ECO:0000256" key="2">
    <source>
        <dbReference type="ARBA" id="ARBA00022833"/>
    </source>
</evidence>
<dbReference type="OrthoDB" id="1112565at2759"/>
<dbReference type="Gene3D" id="2.10.110.10">
    <property type="entry name" value="Cysteine Rich Protein"/>
    <property type="match status" value="2"/>
</dbReference>
<dbReference type="InterPro" id="IPR001781">
    <property type="entry name" value="Znf_LIM"/>
</dbReference>
<name>E3MFF9_CAERE</name>
<sequence>MNSKRLQKVALPYNIHCKSCTTTLTRQDAQTVFDFYFQSIKNKCFQGKIIKIQDEMFHITCLKCSVCQRTLGVTPCYPMHAFSSAFRCSDCHREATSPKCHGCKRPTFEKCVSAFDAYWHESCFKCKGCKKPFKSRLSFGLLYTESSCFQDKNTWFMMDVLMMRTATIASS</sequence>
<dbReference type="FunCoup" id="E3MFF9">
    <property type="interactions" value="393"/>
</dbReference>
<keyword evidence="2 4" id="KW-0862">Zinc</keyword>
<dbReference type="SMART" id="SM00132">
    <property type="entry name" value="LIM"/>
    <property type="match status" value="2"/>
</dbReference>